<dbReference type="AlphaFoldDB" id="A0A7C2V6T5"/>
<sequence>MRGLVFPLTIIGLFVFFAIFAELVAPYPYALQNRQAPFHPPTRIHLFKEGKPTFPYVHPYKMVDPLFKVYEEDKSVSCRLRFMYKGDYGYKLLSVEEPCKLYLLGTDKLGRDIFSRIVYGSRVSLTVGLVGVAITFFLGSLIGGIAGYFGGRVDALIMRIVEVLLAIPTFYLMLSLRSVFPLTMESFYVFIMVIFILSFLGWAGLARVVRGMVLSIREKEFVQSAKTYGAGTLRILRVHILPNAYYYLIVSATLSFPGYILAEASLSFLGLGIQEPYPSWGNMLSDARNVNLISAHPWILSPGVALFLVVIAFNLLGDNLLKGEKR</sequence>
<keyword evidence="2 5" id="KW-0812">Transmembrane</keyword>
<dbReference type="CDD" id="cd06261">
    <property type="entry name" value="TM_PBP2"/>
    <property type="match status" value="1"/>
</dbReference>
<accession>A0A7C2V6T5</accession>
<dbReference type="InterPro" id="IPR000515">
    <property type="entry name" value="MetI-like"/>
</dbReference>
<feature type="domain" description="ABC transmembrane type-1" evidence="6">
    <location>
        <begin position="121"/>
        <end position="317"/>
    </location>
</feature>
<dbReference type="PANTHER" id="PTHR43839:SF1">
    <property type="entry name" value="OPPC IN A BINDING PROTEIN-DEPENDENT TRANSPORT SYSTEM"/>
    <property type="match status" value="1"/>
</dbReference>
<dbReference type="Pfam" id="PF00528">
    <property type="entry name" value="BPD_transp_1"/>
    <property type="match status" value="1"/>
</dbReference>
<gene>
    <name evidence="7" type="ORF">ENO47_03810</name>
</gene>
<proteinExistence type="inferred from homology"/>
<dbReference type="GO" id="GO:0005886">
    <property type="term" value="C:plasma membrane"/>
    <property type="evidence" value="ECO:0007669"/>
    <property type="project" value="UniProtKB-SubCell"/>
</dbReference>
<feature type="transmembrane region" description="Helical" evidence="5">
    <location>
        <begin position="125"/>
        <end position="149"/>
    </location>
</feature>
<protein>
    <submittedName>
        <fullName evidence="7">ABC transporter permease</fullName>
    </submittedName>
</protein>
<evidence type="ECO:0000256" key="1">
    <source>
        <dbReference type="ARBA" id="ARBA00004651"/>
    </source>
</evidence>
<name>A0A7C2V6T5_9AQUI</name>
<dbReference type="InterPro" id="IPR035906">
    <property type="entry name" value="MetI-like_sf"/>
</dbReference>
<dbReference type="PANTHER" id="PTHR43839">
    <property type="entry name" value="OPPC IN A BINDING PROTEIN-DEPENDENT TRANSPORT SYSTEM"/>
    <property type="match status" value="1"/>
</dbReference>
<dbReference type="PROSITE" id="PS50928">
    <property type="entry name" value="ABC_TM1"/>
    <property type="match status" value="1"/>
</dbReference>
<keyword evidence="5" id="KW-0813">Transport</keyword>
<organism evidence="7">
    <name type="scientific">Hydrogenobacter sp</name>
    <dbReference type="NCBI Taxonomy" id="2152829"/>
    <lineage>
        <taxon>Bacteria</taxon>
        <taxon>Pseudomonadati</taxon>
        <taxon>Aquificota</taxon>
        <taxon>Aquificia</taxon>
        <taxon>Aquificales</taxon>
        <taxon>Aquificaceae</taxon>
        <taxon>Hydrogenobacter</taxon>
    </lineage>
</organism>
<comment type="caution">
    <text evidence="7">The sequence shown here is derived from an EMBL/GenBank/DDBJ whole genome shotgun (WGS) entry which is preliminary data.</text>
</comment>
<keyword evidence="3 5" id="KW-1133">Transmembrane helix</keyword>
<evidence type="ECO:0000259" key="6">
    <source>
        <dbReference type="PROSITE" id="PS50928"/>
    </source>
</evidence>
<dbReference type="GO" id="GO:0055085">
    <property type="term" value="P:transmembrane transport"/>
    <property type="evidence" value="ECO:0007669"/>
    <property type="project" value="InterPro"/>
</dbReference>
<evidence type="ECO:0000256" key="5">
    <source>
        <dbReference type="RuleBase" id="RU363032"/>
    </source>
</evidence>
<feature type="transmembrane region" description="Helical" evidence="5">
    <location>
        <begin position="156"/>
        <end position="174"/>
    </location>
</feature>
<keyword evidence="4 5" id="KW-0472">Membrane</keyword>
<dbReference type="EMBL" id="DSFP01000033">
    <property type="protein sequence ID" value="HEW45781.1"/>
    <property type="molecule type" value="Genomic_DNA"/>
</dbReference>
<evidence type="ECO:0000313" key="7">
    <source>
        <dbReference type="EMBL" id="HEW45781.1"/>
    </source>
</evidence>
<dbReference type="Gene3D" id="1.10.3720.10">
    <property type="entry name" value="MetI-like"/>
    <property type="match status" value="1"/>
</dbReference>
<comment type="subcellular location">
    <subcellularLocation>
        <location evidence="1 5">Cell membrane</location>
        <topology evidence="1 5">Multi-pass membrane protein</topology>
    </subcellularLocation>
</comment>
<comment type="similarity">
    <text evidence="5">Belongs to the binding-protein-dependent transport system permease family.</text>
</comment>
<reference evidence="7" key="1">
    <citation type="journal article" date="2020" name="mSystems">
        <title>Genome- and Community-Level Interaction Insights into Carbon Utilization and Element Cycling Functions of Hydrothermarchaeota in Hydrothermal Sediment.</title>
        <authorList>
            <person name="Zhou Z."/>
            <person name="Liu Y."/>
            <person name="Xu W."/>
            <person name="Pan J."/>
            <person name="Luo Z.H."/>
            <person name="Li M."/>
        </authorList>
    </citation>
    <scope>NUCLEOTIDE SEQUENCE [LARGE SCALE GENOMIC DNA]</scope>
    <source>
        <strain evidence="7">SpSt-132</strain>
    </source>
</reference>
<evidence type="ECO:0000256" key="2">
    <source>
        <dbReference type="ARBA" id="ARBA00022692"/>
    </source>
</evidence>
<feature type="transmembrane region" description="Helical" evidence="5">
    <location>
        <begin position="298"/>
        <end position="316"/>
    </location>
</feature>
<evidence type="ECO:0000256" key="4">
    <source>
        <dbReference type="ARBA" id="ARBA00023136"/>
    </source>
</evidence>
<dbReference type="SUPFAM" id="SSF161098">
    <property type="entry name" value="MetI-like"/>
    <property type="match status" value="1"/>
</dbReference>
<feature type="transmembrane region" description="Helical" evidence="5">
    <location>
        <begin position="244"/>
        <end position="262"/>
    </location>
</feature>
<feature type="transmembrane region" description="Helical" evidence="5">
    <location>
        <begin position="186"/>
        <end position="209"/>
    </location>
</feature>
<evidence type="ECO:0000256" key="3">
    <source>
        <dbReference type="ARBA" id="ARBA00022989"/>
    </source>
</evidence>